<keyword evidence="1" id="KW-0472">Membrane</keyword>
<keyword evidence="1" id="KW-1133">Transmembrane helix</keyword>
<keyword evidence="1" id="KW-0812">Transmembrane</keyword>
<proteinExistence type="predicted"/>
<dbReference type="EMBL" id="CAUWAG010000003">
    <property type="protein sequence ID" value="CAJ2500042.1"/>
    <property type="molecule type" value="Genomic_DNA"/>
</dbReference>
<evidence type="ECO:0000256" key="2">
    <source>
        <dbReference type="SAM" id="SignalP"/>
    </source>
</evidence>
<organism evidence="3 4">
    <name type="scientific">Anthostomella pinea</name>
    <dbReference type="NCBI Taxonomy" id="933095"/>
    <lineage>
        <taxon>Eukaryota</taxon>
        <taxon>Fungi</taxon>
        <taxon>Dikarya</taxon>
        <taxon>Ascomycota</taxon>
        <taxon>Pezizomycotina</taxon>
        <taxon>Sordariomycetes</taxon>
        <taxon>Xylariomycetidae</taxon>
        <taxon>Xylariales</taxon>
        <taxon>Xylariaceae</taxon>
        <taxon>Anthostomella</taxon>
    </lineage>
</organism>
<protein>
    <submittedName>
        <fullName evidence="3">Uu.00g028950.m01.CDS01</fullName>
    </submittedName>
</protein>
<sequence length="358" mass="38741">MRDVYVLLAAASILSAANGTPINDPVPHSASLPTTTSLAVRHDDLEAWKTVLPAPTSTALAVRHNSLSPRLGTGIDIVPAGAWKVFGQIVEEPRLIAAAVFSVGTGIAAYEVCRLWLGDRDNGKCLGIGRLIVSIIVSILSGVWLSESFGVTKLLPNALSRRSVTLAGRLESDLRSRGLVFDSIDVMSLAKRGEADDGANVFNIRGMTAGDLALDTSFTVREDGSGHATVAPPAPEGSLAAREVTTRSGGFKIDYKFAKGKGKIEKVDFDFEKIAGAIGDDWESRAEQIKGRNYLATIHAGNDNIFNFLIQPKDKAFEVKYEEVKDEWFPKFDVDDIDWKEGDLLDNKERSFHLGSLV</sequence>
<feature type="signal peptide" evidence="2">
    <location>
        <begin position="1"/>
        <end position="19"/>
    </location>
</feature>
<keyword evidence="4" id="KW-1185">Reference proteome</keyword>
<feature type="transmembrane region" description="Helical" evidence="1">
    <location>
        <begin position="125"/>
        <end position="145"/>
    </location>
</feature>
<reference evidence="3" key="1">
    <citation type="submission" date="2023-10" db="EMBL/GenBank/DDBJ databases">
        <authorList>
            <person name="Hackl T."/>
        </authorList>
    </citation>
    <scope>NUCLEOTIDE SEQUENCE</scope>
</reference>
<keyword evidence="2" id="KW-0732">Signal</keyword>
<dbReference type="Proteomes" id="UP001295740">
    <property type="component" value="Unassembled WGS sequence"/>
</dbReference>
<evidence type="ECO:0000313" key="4">
    <source>
        <dbReference type="Proteomes" id="UP001295740"/>
    </source>
</evidence>
<evidence type="ECO:0000313" key="3">
    <source>
        <dbReference type="EMBL" id="CAJ2500042.1"/>
    </source>
</evidence>
<gene>
    <name evidence="3" type="ORF">KHLLAP_LOCUS510</name>
</gene>
<feature type="chain" id="PRO_5042489357" evidence="2">
    <location>
        <begin position="20"/>
        <end position="358"/>
    </location>
</feature>
<comment type="caution">
    <text evidence="3">The sequence shown here is derived from an EMBL/GenBank/DDBJ whole genome shotgun (WGS) entry which is preliminary data.</text>
</comment>
<name>A0AAI8YCV0_9PEZI</name>
<accession>A0AAI8YCV0</accession>
<dbReference type="AlphaFoldDB" id="A0AAI8YCV0"/>
<feature type="transmembrane region" description="Helical" evidence="1">
    <location>
        <begin position="95"/>
        <end position="113"/>
    </location>
</feature>
<evidence type="ECO:0000256" key="1">
    <source>
        <dbReference type="SAM" id="Phobius"/>
    </source>
</evidence>